<evidence type="ECO:0000256" key="4">
    <source>
        <dbReference type="ARBA" id="ARBA00022723"/>
    </source>
</evidence>
<protein>
    <submittedName>
        <fullName evidence="6">Benzoate carboxyl methyltransferase</fullName>
    </submittedName>
</protein>
<comment type="caution">
    <text evidence="6">The sequence shown here is derived from an EMBL/GenBank/DDBJ whole genome shotgun (WGS) entry which is preliminary data.</text>
</comment>
<comment type="similarity">
    <text evidence="1">Belongs to the methyltransferase superfamily. Type-7 methyltransferase family.</text>
</comment>
<keyword evidence="3" id="KW-0808">Transferase</keyword>
<keyword evidence="5" id="KW-0460">Magnesium</keyword>
<organism evidence="6 7">
    <name type="scientific">Sesamum angolense</name>
    <dbReference type="NCBI Taxonomy" id="2727404"/>
    <lineage>
        <taxon>Eukaryota</taxon>
        <taxon>Viridiplantae</taxon>
        <taxon>Streptophyta</taxon>
        <taxon>Embryophyta</taxon>
        <taxon>Tracheophyta</taxon>
        <taxon>Spermatophyta</taxon>
        <taxon>Magnoliopsida</taxon>
        <taxon>eudicotyledons</taxon>
        <taxon>Gunneridae</taxon>
        <taxon>Pentapetalae</taxon>
        <taxon>asterids</taxon>
        <taxon>lamiids</taxon>
        <taxon>Lamiales</taxon>
        <taxon>Pedaliaceae</taxon>
        <taxon>Sesamum</taxon>
    </lineage>
</organism>
<proteinExistence type="inferred from homology"/>
<sequence>MVVKNVMNMNPGDGATSYANNSAVAIVLATLAETTANGHCEVVVDLYLSRFCSLTIKAVISETLPLVDETLKAMFSAANGRFHAKCLKLVDLGCSSGPNTLFIISYILNAIEDLCSNIINSANDHHLPEFEVFLNDLPDNDFDNLFKLLLNSNLFNGKKTRHCFLYGLPGSFYCRLFPSNTLHFAYSSYSLHWLSQVPEGMESRNKENICIARTSPPEVFEAYAKQYQRDFSTFLSHRGEEMIAGGRMVLTFRGRSVEDPSCTDDSAHLTLLSQTLLDMVAEEHIKKEDLHSFNIPLYPPCEQEVKTVIENEGSFHLDKLHGFRVRWDAHDNVVDDEDNPILKKHRSGKLVADCVRAFMEPMLAAHFGSSIVDELFGRI</sequence>
<keyword evidence="4" id="KW-0479">Metal-binding</keyword>
<accession>A0AAE1WPM1</accession>
<gene>
    <name evidence="6" type="ORF">Sango_1552100</name>
</gene>
<evidence type="ECO:0000313" key="6">
    <source>
        <dbReference type="EMBL" id="KAK4397155.1"/>
    </source>
</evidence>
<keyword evidence="7" id="KW-1185">Reference proteome</keyword>
<dbReference type="InterPro" id="IPR029063">
    <property type="entry name" value="SAM-dependent_MTases_sf"/>
</dbReference>
<evidence type="ECO:0000313" key="7">
    <source>
        <dbReference type="Proteomes" id="UP001289374"/>
    </source>
</evidence>
<dbReference type="Gene3D" id="3.40.50.150">
    <property type="entry name" value="Vaccinia Virus protein VP39"/>
    <property type="match status" value="1"/>
</dbReference>
<evidence type="ECO:0000256" key="3">
    <source>
        <dbReference type="ARBA" id="ARBA00022679"/>
    </source>
</evidence>
<dbReference type="Gene3D" id="1.10.1200.270">
    <property type="entry name" value="Methyltransferase, alpha-helical capping domain"/>
    <property type="match status" value="1"/>
</dbReference>
<dbReference type="GO" id="GO:0046872">
    <property type="term" value="F:metal ion binding"/>
    <property type="evidence" value="ECO:0007669"/>
    <property type="project" value="UniProtKB-KW"/>
</dbReference>
<keyword evidence="2 6" id="KW-0489">Methyltransferase</keyword>
<dbReference type="SUPFAM" id="SSF53335">
    <property type="entry name" value="S-adenosyl-L-methionine-dependent methyltransferases"/>
    <property type="match status" value="1"/>
</dbReference>
<dbReference type="GO" id="GO:0032259">
    <property type="term" value="P:methylation"/>
    <property type="evidence" value="ECO:0007669"/>
    <property type="project" value="UniProtKB-KW"/>
</dbReference>
<dbReference type="Proteomes" id="UP001289374">
    <property type="component" value="Unassembled WGS sequence"/>
</dbReference>
<dbReference type="InterPro" id="IPR005299">
    <property type="entry name" value="MeTrfase_7"/>
</dbReference>
<evidence type="ECO:0000256" key="1">
    <source>
        <dbReference type="ARBA" id="ARBA00007967"/>
    </source>
</evidence>
<dbReference type="InterPro" id="IPR042086">
    <property type="entry name" value="MeTrfase_capping"/>
</dbReference>
<reference evidence="6" key="2">
    <citation type="journal article" date="2024" name="Plant">
        <title>Genomic evolution and insights into agronomic trait innovations of Sesamum species.</title>
        <authorList>
            <person name="Miao H."/>
            <person name="Wang L."/>
            <person name="Qu L."/>
            <person name="Liu H."/>
            <person name="Sun Y."/>
            <person name="Le M."/>
            <person name="Wang Q."/>
            <person name="Wei S."/>
            <person name="Zheng Y."/>
            <person name="Lin W."/>
            <person name="Duan Y."/>
            <person name="Cao H."/>
            <person name="Xiong S."/>
            <person name="Wang X."/>
            <person name="Wei L."/>
            <person name="Li C."/>
            <person name="Ma Q."/>
            <person name="Ju M."/>
            <person name="Zhao R."/>
            <person name="Li G."/>
            <person name="Mu C."/>
            <person name="Tian Q."/>
            <person name="Mei H."/>
            <person name="Zhang T."/>
            <person name="Gao T."/>
            <person name="Zhang H."/>
        </authorList>
    </citation>
    <scope>NUCLEOTIDE SEQUENCE</scope>
    <source>
        <strain evidence="6">K16</strain>
    </source>
</reference>
<dbReference type="AlphaFoldDB" id="A0AAE1WPM1"/>
<evidence type="ECO:0000256" key="2">
    <source>
        <dbReference type="ARBA" id="ARBA00022603"/>
    </source>
</evidence>
<name>A0AAE1WPM1_9LAMI</name>
<reference evidence="6" key="1">
    <citation type="submission" date="2020-06" db="EMBL/GenBank/DDBJ databases">
        <authorList>
            <person name="Li T."/>
            <person name="Hu X."/>
            <person name="Zhang T."/>
            <person name="Song X."/>
            <person name="Zhang H."/>
            <person name="Dai N."/>
            <person name="Sheng W."/>
            <person name="Hou X."/>
            <person name="Wei L."/>
        </authorList>
    </citation>
    <scope>NUCLEOTIDE SEQUENCE</scope>
    <source>
        <strain evidence="6">K16</strain>
        <tissue evidence="6">Leaf</tissue>
    </source>
</reference>
<dbReference type="PANTHER" id="PTHR31009">
    <property type="entry name" value="S-ADENOSYL-L-METHIONINE:CARBOXYL METHYLTRANSFERASE FAMILY PROTEIN"/>
    <property type="match status" value="1"/>
</dbReference>
<dbReference type="GO" id="GO:0008168">
    <property type="term" value="F:methyltransferase activity"/>
    <property type="evidence" value="ECO:0007669"/>
    <property type="project" value="UniProtKB-KW"/>
</dbReference>
<dbReference type="EMBL" id="JACGWL010000008">
    <property type="protein sequence ID" value="KAK4397155.1"/>
    <property type="molecule type" value="Genomic_DNA"/>
</dbReference>
<dbReference type="Pfam" id="PF03492">
    <property type="entry name" value="Methyltransf_7"/>
    <property type="match status" value="1"/>
</dbReference>
<evidence type="ECO:0000256" key="5">
    <source>
        <dbReference type="ARBA" id="ARBA00022842"/>
    </source>
</evidence>